<reference evidence="2 3" key="1">
    <citation type="submission" date="2019-08" db="EMBL/GenBank/DDBJ databases">
        <title>The genome sequence of a newly discovered highly antifungal drug resistant Aspergillus species, Aspergillus tanneri NIH 1004.</title>
        <authorList>
            <person name="Mounaud S."/>
            <person name="Singh I."/>
            <person name="Joardar V."/>
            <person name="Pakala S."/>
            <person name="Pakala S."/>
            <person name="Venepally P."/>
            <person name="Chung J.K."/>
            <person name="Losada L."/>
            <person name="Nierman W.C."/>
        </authorList>
    </citation>
    <scope>NUCLEOTIDE SEQUENCE [LARGE SCALE GENOMIC DNA]</scope>
    <source>
        <strain evidence="2 3">NIH1004</strain>
    </source>
</reference>
<dbReference type="AlphaFoldDB" id="A0A5M9MLR5"/>
<dbReference type="GeneID" id="54328223"/>
<dbReference type="RefSeq" id="XP_033426207.1">
    <property type="nucleotide sequence ID" value="XM_033570175.1"/>
</dbReference>
<evidence type="ECO:0000313" key="2">
    <source>
        <dbReference type="EMBL" id="KAA8646846.1"/>
    </source>
</evidence>
<sequence length="137" mass="14844">MSTAVDLYYIVFDMGKRVGDPEQKINLSNTIVTSVIRVTFLQIFSSESITWTCSSADFIAGELVDDLNWRSAKVGVAIVIASCPFFKALIGLHLPRLARLLGISRTKGSTAGSSGYGGKSRSADQHHSLHQSIRLGN</sequence>
<protein>
    <submittedName>
        <fullName evidence="2">Uncharacterized protein</fullName>
    </submittedName>
</protein>
<dbReference type="Proteomes" id="UP000324241">
    <property type="component" value="Unassembled WGS sequence"/>
</dbReference>
<feature type="region of interest" description="Disordered" evidence="1">
    <location>
        <begin position="107"/>
        <end position="137"/>
    </location>
</feature>
<evidence type="ECO:0000256" key="1">
    <source>
        <dbReference type="SAM" id="MobiDB-lite"/>
    </source>
</evidence>
<name>A0A5M9MLR5_9EURO</name>
<accession>A0A5M9MLR5</accession>
<dbReference type="EMBL" id="QUQM01000004">
    <property type="protein sequence ID" value="KAA8646846.1"/>
    <property type="molecule type" value="Genomic_DNA"/>
</dbReference>
<comment type="caution">
    <text evidence="2">The sequence shown here is derived from an EMBL/GenBank/DDBJ whole genome shotgun (WGS) entry which is preliminary data.</text>
</comment>
<dbReference type="OrthoDB" id="5413793at2759"/>
<gene>
    <name evidence="2" type="ORF">ATNIH1004_005521</name>
</gene>
<organism evidence="2 3">
    <name type="scientific">Aspergillus tanneri</name>
    <dbReference type="NCBI Taxonomy" id="1220188"/>
    <lineage>
        <taxon>Eukaryota</taxon>
        <taxon>Fungi</taxon>
        <taxon>Dikarya</taxon>
        <taxon>Ascomycota</taxon>
        <taxon>Pezizomycotina</taxon>
        <taxon>Eurotiomycetes</taxon>
        <taxon>Eurotiomycetidae</taxon>
        <taxon>Eurotiales</taxon>
        <taxon>Aspergillaceae</taxon>
        <taxon>Aspergillus</taxon>
        <taxon>Aspergillus subgen. Circumdati</taxon>
    </lineage>
</organism>
<proteinExistence type="predicted"/>
<evidence type="ECO:0000313" key="3">
    <source>
        <dbReference type="Proteomes" id="UP000324241"/>
    </source>
</evidence>